<proteinExistence type="inferred from homology"/>
<dbReference type="CDD" id="cd03561">
    <property type="entry name" value="VHS"/>
    <property type="match status" value="1"/>
</dbReference>
<dbReference type="InterPro" id="IPR008942">
    <property type="entry name" value="ENTH_VHS"/>
</dbReference>
<dbReference type="PANTHER" id="PTHR45898:SF4">
    <property type="entry name" value="TARGET OF MYB PROTEIN 1"/>
    <property type="match status" value="1"/>
</dbReference>
<feature type="domain" description="VHS" evidence="2">
    <location>
        <begin position="48"/>
        <end position="133"/>
    </location>
</feature>
<dbReference type="EMBL" id="CAUOFW020004536">
    <property type="protein sequence ID" value="CAK9166106.1"/>
    <property type="molecule type" value="Genomic_DNA"/>
</dbReference>
<dbReference type="SMART" id="SM00288">
    <property type="entry name" value="VHS"/>
    <property type="match status" value="1"/>
</dbReference>
<accession>A0ABC8TAH3</accession>
<dbReference type="AlphaFoldDB" id="A0ABC8TAH3"/>
<gene>
    <name evidence="3" type="ORF">ILEXP_LOCUS35316</name>
</gene>
<sequence length="299" mass="34588">MDLIVMIAFVWYWILGLKYFSLQKNKWLNGVMSAPRSYFTFGLRCSLRTDIQRFPGREWFEMMLLETTVKNCGDIVHMHVAERNVLHEMVKIVKKKPDFHVKEKILILIDTWQEAFGGPRARYPQFFAAYQELLVSCRIGAVFPQRSERSAPVFTPPQTHALSSFPQNLRNPESQEEVADSSAEPEFPTLRYIALFLFVQEKVNTKKWKYILYSFLCQLGRYIMVVSNPSSLWFFLGTGVKFKAIMSQNEEAIVGQCSVLQPFILLILNFIHEETGLPIGQPFLHDVRLDILFCSASIG</sequence>
<dbReference type="SUPFAM" id="SSF48464">
    <property type="entry name" value="ENTH/VHS domain"/>
    <property type="match status" value="1"/>
</dbReference>
<protein>
    <recommendedName>
        <fullName evidence="2">VHS domain-containing protein</fullName>
    </recommendedName>
</protein>
<evidence type="ECO:0000313" key="3">
    <source>
        <dbReference type="EMBL" id="CAK9166106.1"/>
    </source>
</evidence>
<dbReference type="InterPro" id="IPR044836">
    <property type="entry name" value="TOL_plant"/>
</dbReference>
<dbReference type="PROSITE" id="PS50179">
    <property type="entry name" value="VHS"/>
    <property type="match status" value="1"/>
</dbReference>
<comment type="similarity">
    <text evidence="1">Belongs to the TOM1 family.</text>
</comment>
<evidence type="ECO:0000313" key="4">
    <source>
        <dbReference type="Proteomes" id="UP001642360"/>
    </source>
</evidence>
<dbReference type="Pfam" id="PF00790">
    <property type="entry name" value="VHS"/>
    <property type="match status" value="1"/>
</dbReference>
<dbReference type="Proteomes" id="UP001642360">
    <property type="component" value="Unassembled WGS sequence"/>
</dbReference>
<dbReference type="PANTHER" id="PTHR45898">
    <property type="entry name" value="TOM1-LIKE PROTEIN"/>
    <property type="match status" value="1"/>
</dbReference>
<reference evidence="3 4" key="1">
    <citation type="submission" date="2024-02" db="EMBL/GenBank/DDBJ databases">
        <authorList>
            <person name="Vignale AGUSTIN F."/>
            <person name="Sosa J E."/>
            <person name="Modenutti C."/>
        </authorList>
    </citation>
    <scope>NUCLEOTIDE SEQUENCE [LARGE SCALE GENOMIC DNA]</scope>
</reference>
<comment type="caution">
    <text evidence="3">The sequence shown here is derived from an EMBL/GenBank/DDBJ whole genome shotgun (WGS) entry which is preliminary data.</text>
</comment>
<dbReference type="Gene3D" id="1.25.40.90">
    <property type="match status" value="1"/>
</dbReference>
<keyword evidence="4" id="KW-1185">Reference proteome</keyword>
<evidence type="ECO:0000256" key="1">
    <source>
        <dbReference type="ARBA" id="ARBA00007708"/>
    </source>
</evidence>
<evidence type="ECO:0000259" key="2">
    <source>
        <dbReference type="PROSITE" id="PS50179"/>
    </source>
</evidence>
<name>A0ABC8TAH3_9AQUA</name>
<organism evidence="3 4">
    <name type="scientific">Ilex paraguariensis</name>
    <name type="common">yerba mate</name>
    <dbReference type="NCBI Taxonomy" id="185542"/>
    <lineage>
        <taxon>Eukaryota</taxon>
        <taxon>Viridiplantae</taxon>
        <taxon>Streptophyta</taxon>
        <taxon>Embryophyta</taxon>
        <taxon>Tracheophyta</taxon>
        <taxon>Spermatophyta</taxon>
        <taxon>Magnoliopsida</taxon>
        <taxon>eudicotyledons</taxon>
        <taxon>Gunneridae</taxon>
        <taxon>Pentapetalae</taxon>
        <taxon>asterids</taxon>
        <taxon>campanulids</taxon>
        <taxon>Aquifoliales</taxon>
        <taxon>Aquifoliaceae</taxon>
        <taxon>Ilex</taxon>
    </lineage>
</organism>
<dbReference type="InterPro" id="IPR002014">
    <property type="entry name" value="VHS_dom"/>
</dbReference>